<sequence length="659" mass="70448">MKKSILSLLICAAVTCSAYAETAPQVELAQNGESYVAIVVKLKPSKPLLKSTGTTSASTTTNQLTLSDPSLVPTSMFRPNKLRSTQSDEFAQLNARYGFDRYLRIELPESKATDRTYINNMIAELEQNPNVDIVYPESLPVSLDKYHVGNEQNQPLLKSTVQSSVGASTVPDFRHLQYYTKAPTDKRQGYYMGGVNRDSVNQYPGNAGEGVTIISMENDIWNVNHINLPTPALTQGNTKYIDDHDTASVAIMAAKDIGAGVRGLSWKSRVGFSDWKYNNLYNMIPLLKAGDVVQIGMQTGGGEITGCTTKDCYVPQENVQSYYDVIKALTDKGVYVIEAAGNGNINLDHSAFKGKFDVHTRDSGAIIAGAFCAKDGKKASFSTYGSRVTSSSWGCWDVVTAGYGSLYNAANAQYTNTFAGTSSANPIIAGVVASLSGIAKANGITVTPVQMRQILQDTGTSLANGESAKVGTHPDMERAVARILALKDGGKTAPAPTAAAGADYTMVSPASGVSTYPLDGSKSLNVKSFNWSVTKGAGTFWLQEKLNGSLVNSVNSAHAWAVIPANTEGEVTYTLTTTGEDGRTAQDSMTIKVSKPAAPALDVPAYNAKIAYPTKCTKVSYNGKIWMNQWYVNPGQETPGTGGTWGVWRQPGATGNSCK</sequence>
<keyword evidence="2" id="KW-0378">Hydrolase</keyword>
<evidence type="ECO:0000313" key="7">
    <source>
        <dbReference type="Proteomes" id="UP000317812"/>
    </source>
</evidence>
<protein>
    <submittedName>
        <fullName evidence="6">Serine protease</fullName>
    </submittedName>
</protein>
<accession>A0AAP9AHF5</accession>
<evidence type="ECO:0000256" key="4">
    <source>
        <dbReference type="SAM" id="SignalP"/>
    </source>
</evidence>
<proteinExistence type="predicted"/>
<keyword evidence="3" id="KW-0720">Serine protease</keyword>
<dbReference type="CDD" id="cd12215">
    <property type="entry name" value="ChiC_BD"/>
    <property type="match status" value="1"/>
</dbReference>
<dbReference type="AlphaFoldDB" id="A0AAP9AHF5"/>
<dbReference type="GO" id="GO:0006508">
    <property type="term" value="P:proteolysis"/>
    <property type="evidence" value="ECO:0007669"/>
    <property type="project" value="UniProtKB-KW"/>
</dbReference>
<dbReference type="Gene3D" id="2.60.40.10">
    <property type="entry name" value="Immunoglobulins"/>
    <property type="match status" value="1"/>
</dbReference>
<dbReference type="Gene3D" id="2.10.10.20">
    <property type="entry name" value="Carbohydrate-binding module superfamily 5/12"/>
    <property type="match status" value="1"/>
</dbReference>
<evidence type="ECO:0000256" key="2">
    <source>
        <dbReference type="ARBA" id="ARBA00022801"/>
    </source>
</evidence>
<keyword evidence="4" id="KW-0732">Signal</keyword>
<feature type="domain" description="Peptidase S8/S53" evidence="5">
    <location>
        <begin position="153"/>
        <end position="464"/>
    </location>
</feature>
<dbReference type="EMBL" id="CP035382">
    <property type="protein sequence ID" value="QDK17979.1"/>
    <property type="molecule type" value="Genomic_DNA"/>
</dbReference>
<evidence type="ECO:0000256" key="3">
    <source>
        <dbReference type="ARBA" id="ARBA00022825"/>
    </source>
</evidence>
<keyword evidence="1 6" id="KW-0645">Protease</keyword>
<feature type="chain" id="PRO_5042811393" evidence="4">
    <location>
        <begin position="21"/>
        <end position="659"/>
    </location>
</feature>
<dbReference type="RefSeq" id="WP_142487141.1">
    <property type="nucleotide sequence ID" value="NZ_CP035382.1"/>
</dbReference>
<dbReference type="SUPFAM" id="SSF52743">
    <property type="entry name" value="Subtilisin-like"/>
    <property type="match status" value="1"/>
</dbReference>
<dbReference type="PROSITE" id="PS00138">
    <property type="entry name" value="SUBTILASE_SER"/>
    <property type="match status" value="1"/>
</dbReference>
<dbReference type="GO" id="GO:0004252">
    <property type="term" value="F:serine-type endopeptidase activity"/>
    <property type="evidence" value="ECO:0007669"/>
    <property type="project" value="InterPro"/>
</dbReference>
<dbReference type="Proteomes" id="UP000317812">
    <property type="component" value="Chromosome"/>
</dbReference>
<evidence type="ECO:0000259" key="5">
    <source>
        <dbReference type="Pfam" id="PF00082"/>
    </source>
</evidence>
<dbReference type="InterPro" id="IPR036852">
    <property type="entry name" value="Peptidase_S8/S53_dom_sf"/>
</dbReference>
<dbReference type="InterPro" id="IPR023828">
    <property type="entry name" value="Peptidase_S8_Ser-AS"/>
</dbReference>
<dbReference type="InterPro" id="IPR013783">
    <property type="entry name" value="Ig-like_fold"/>
</dbReference>
<dbReference type="Pfam" id="PF00082">
    <property type="entry name" value="Peptidase_S8"/>
    <property type="match status" value="1"/>
</dbReference>
<dbReference type="InterPro" id="IPR000209">
    <property type="entry name" value="Peptidase_S8/S53_dom"/>
</dbReference>
<evidence type="ECO:0000313" key="6">
    <source>
        <dbReference type="EMBL" id="QDK17979.1"/>
    </source>
</evidence>
<reference evidence="6 7" key="1">
    <citation type="submission" date="2019-01" db="EMBL/GenBank/DDBJ databases">
        <title>Florfenicol resistance in Enterobacteriaceae and whole-genome sequence analysis of florfenicol-resistant Leclercia adecarboxylata strain R25.</title>
        <authorList>
            <person name="Bao Q."/>
            <person name="Ying Y."/>
        </authorList>
    </citation>
    <scope>NUCLEOTIDE SEQUENCE [LARGE SCALE GENOMIC DNA]</scope>
    <source>
        <strain evidence="6 7">R25</strain>
    </source>
</reference>
<dbReference type="Gene3D" id="3.40.50.200">
    <property type="entry name" value="Peptidase S8/S53 domain"/>
    <property type="match status" value="1"/>
</dbReference>
<name>A0AAP9AHF5_9ENTR</name>
<evidence type="ECO:0000256" key="1">
    <source>
        <dbReference type="ARBA" id="ARBA00022670"/>
    </source>
</evidence>
<feature type="signal peptide" evidence="4">
    <location>
        <begin position="1"/>
        <end position="20"/>
    </location>
</feature>
<organism evidence="6 7">
    <name type="scientific">Leclercia adecarboxylata</name>
    <dbReference type="NCBI Taxonomy" id="83655"/>
    <lineage>
        <taxon>Bacteria</taxon>
        <taxon>Pseudomonadati</taxon>
        <taxon>Pseudomonadota</taxon>
        <taxon>Gammaproteobacteria</taxon>
        <taxon>Enterobacterales</taxon>
        <taxon>Enterobacteriaceae</taxon>
        <taxon>Leclercia</taxon>
    </lineage>
</organism>
<gene>
    <name evidence="6" type="ORF">ES815_06540</name>
</gene>